<keyword evidence="5" id="KW-0175">Coiled coil</keyword>
<dbReference type="Gene3D" id="4.10.830.40">
    <property type="match status" value="1"/>
</dbReference>
<reference evidence="9" key="1">
    <citation type="submission" date="2025-08" db="UniProtKB">
        <authorList>
            <consortium name="RefSeq"/>
        </authorList>
    </citation>
    <scope>IDENTIFICATION</scope>
    <source>
        <tissue evidence="9">Sperm</tissue>
    </source>
</reference>
<dbReference type="InterPro" id="IPR000315">
    <property type="entry name" value="Znf_B-box"/>
</dbReference>
<accession>A0AAJ7UJA2</accession>
<dbReference type="PANTHER" id="PTHR25465">
    <property type="entry name" value="B-BOX DOMAIN CONTAINING"/>
    <property type="match status" value="1"/>
</dbReference>
<dbReference type="RefSeq" id="XP_032836251.1">
    <property type="nucleotide sequence ID" value="XM_032980360.1"/>
</dbReference>
<evidence type="ECO:0000256" key="4">
    <source>
        <dbReference type="PROSITE-ProRule" id="PRU00024"/>
    </source>
</evidence>
<evidence type="ECO:0000313" key="9">
    <source>
        <dbReference type="RefSeq" id="XP_032836251.1"/>
    </source>
</evidence>
<keyword evidence="1" id="KW-0479">Metal-binding</keyword>
<evidence type="ECO:0000256" key="2">
    <source>
        <dbReference type="ARBA" id="ARBA00022771"/>
    </source>
</evidence>
<keyword evidence="2 4" id="KW-0863">Zinc-finger</keyword>
<feature type="domain" description="B box-type" evidence="7">
    <location>
        <begin position="86"/>
        <end position="129"/>
    </location>
</feature>
<evidence type="ECO:0000313" key="8">
    <source>
        <dbReference type="Proteomes" id="UP001318040"/>
    </source>
</evidence>
<gene>
    <name evidence="9" type="primary">LOC116957909</name>
</gene>
<dbReference type="SUPFAM" id="SSF57845">
    <property type="entry name" value="B-box zinc-binding domain"/>
    <property type="match status" value="1"/>
</dbReference>
<name>A0AAJ7UJA2_PETMA</name>
<dbReference type="InterPro" id="IPR051051">
    <property type="entry name" value="E3_ubiq-ligase_TRIM/RNF"/>
</dbReference>
<evidence type="ECO:0000256" key="6">
    <source>
        <dbReference type="SAM" id="MobiDB-lite"/>
    </source>
</evidence>
<dbReference type="InterPro" id="IPR043136">
    <property type="entry name" value="B30.2/SPRY_sf"/>
</dbReference>
<dbReference type="CDD" id="cd19802">
    <property type="entry name" value="Bbox1_TRIM8-like"/>
    <property type="match status" value="1"/>
</dbReference>
<sequence length="573" mass="61937">MVGGWVPCDICRGPGRRVAVRSCLRCEVSLCECHLEPHSRLPHLRLSHPLVAPRPRGAAAEEDEDDDEEEEDEDEDGAARRRRRRMRWTRCDEHGLELELYCREEGELACRACTADSGRHGRGHRAGPVAEERARQSERLVSCKRCLRDRQRSINVYLQELHRTTLALDESCVATESRLAAKFDSLLGLLTAERLSALATPRAELRAKEAELRAEAARLRAELGLLQEALGAVHELEATENHVAFIRGYMKDGERLLTLSQSPLDPPVRPGLHFAESSRSEAYVDKILDFLARPSGPKEADEESVGGVGEGGWRRLRPGSGLGSRERVEPLQLPQLRAALGNLFRRRSSGSLGGGGSGSGREATSRRSYIKNYGCTPTLNPDTAHPRLAISDDLLTATWTQQEQPPRARAWRSAILRNASTTRVSPGAVLRVLLVRPPLLGGGCAGRRPLARRRRLRLAAAQERCTRGMNSSSWCLQGEPGALVAWHAGAETAVEAGGGGGGGGGVGGSGGGGGGRAAVLLRMRRRRLVEAAPFVRRGLLAAAAPAVGVAWSGSVYHAGAVGSVSIVKVVDKR</sequence>
<organism evidence="8 9">
    <name type="scientific">Petromyzon marinus</name>
    <name type="common">Sea lamprey</name>
    <dbReference type="NCBI Taxonomy" id="7757"/>
    <lineage>
        <taxon>Eukaryota</taxon>
        <taxon>Metazoa</taxon>
        <taxon>Chordata</taxon>
        <taxon>Craniata</taxon>
        <taxon>Vertebrata</taxon>
        <taxon>Cyclostomata</taxon>
        <taxon>Hyperoartia</taxon>
        <taxon>Petromyzontiformes</taxon>
        <taxon>Petromyzontidae</taxon>
        <taxon>Petromyzon</taxon>
    </lineage>
</organism>
<dbReference type="SMART" id="SM00336">
    <property type="entry name" value="BBOX"/>
    <property type="match status" value="1"/>
</dbReference>
<protein>
    <submittedName>
        <fullName evidence="9">Uncharacterized protein LOC116957909</fullName>
    </submittedName>
</protein>
<keyword evidence="8" id="KW-1185">Reference proteome</keyword>
<feature type="region of interest" description="Disordered" evidence="6">
    <location>
        <begin position="295"/>
        <end position="326"/>
    </location>
</feature>
<dbReference type="Gene3D" id="3.30.160.60">
    <property type="entry name" value="Classic Zinc Finger"/>
    <property type="match status" value="1"/>
</dbReference>
<dbReference type="PROSITE" id="PS50119">
    <property type="entry name" value="ZF_BBOX"/>
    <property type="match status" value="1"/>
</dbReference>
<feature type="coiled-coil region" evidence="5">
    <location>
        <begin position="202"/>
        <end position="229"/>
    </location>
</feature>
<dbReference type="Pfam" id="PF00643">
    <property type="entry name" value="zf-B_box"/>
    <property type="match status" value="1"/>
</dbReference>
<evidence type="ECO:0000259" key="7">
    <source>
        <dbReference type="PROSITE" id="PS50119"/>
    </source>
</evidence>
<evidence type="ECO:0000256" key="1">
    <source>
        <dbReference type="ARBA" id="ARBA00022723"/>
    </source>
</evidence>
<feature type="compositionally biased region" description="Acidic residues" evidence="6">
    <location>
        <begin position="60"/>
        <end position="76"/>
    </location>
</feature>
<dbReference type="Gene3D" id="2.60.120.920">
    <property type="match status" value="1"/>
</dbReference>
<feature type="region of interest" description="Disordered" evidence="6">
    <location>
        <begin position="52"/>
        <end position="79"/>
    </location>
</feature>
<dbReference type="GO" id="GO:0008270">
    <property type="term" value="F:zinc ion binding"/>
    <property type="evidence" value="ECO:0007669"/>
    <property type="project" value="UniProtKB-KW"/>
</dbReference>
<proteinExistence type="predicted"/>
<evidence type="ECO:0000256" key="5">
    <source>
        <dbReference type="SAM" id="Coils"/>
    </source>
</evidence>
<dbReference type="AlphaFoldDB" id="A0AAJ7UJA2"/>
<dbReference type="Proteomes" id="UP001318040">
    <property type="component" value="Chromosome 66"/>
</dbReference>
<evidence type="ECO:0000256" key="3">
    <source>
        <dbReference type="ARBA" id="ARBA00022833"/>
    </source>
</evidence>
<dbReference type="KEGG" id="pmrn:116957909"/>
<keyword evidence="3" id="KW-0862">Zinc</keyword>
<dbReference type="PANTHER" id="PTHR25465:SF31">
    <property type="entry name" value="RING-TYPE DOMAIN-CONTAINING PROTEIN"/>
    <property type="match status" value="1"/>
</dbReference>